<proteinExistence type="predicted"/>
<feature type="compositionally biased region" description="Basic and acidic residues" evidence="4">
    <location>
        <begin position="398"/>
        <end position="409"/>
    </location>
</feature>
<dbReference type="EMBL" id="QAPG01000070">
    <property type="protein sequence ID" value="TDZ33130.1"/>
    <property type="molecule type" value="Genomic_DNA"/>
</dbReference>
<organism evidence="5 6">
    <name type="scientific">Colletotrichum spinosum</name>
    <dbReference type="NCBI Taxonomy" id="1347390"/>
    <lineage>
        <taxon>Eukaryota</taxon>
        <taxon>Fungi</taxon>
        <taxon>Dikarya</taxon>
        <taxon>Ascomycota</taxon>
        <taxon>Pezizomycotina</taxon>
        <taxon>Sordariomycetes</taxon>
        <taxon>Hypocreomycetidae</taxon>
        <taxon>Glomerellales</taxon>
        <taxon>Glomerellaceae</taxon>
        <taxon>Colletotrichum</taxon>
        <taxon>Colletotrichum orbiculare species complex</taxon>
    </lineage>
</organism>
<dbReference type="PANTHER" id="PTHR24126">
    <property type="entry name" value="ANKYRIN REPEAT, PH AND SEC7 DOMAIN CONTAINING PROTEIN SECG-RELATED"/>
    <property type="match status" value="1"/>
</dbReference>
<keyword evidence="1" id="KW-0677">Repeat</keyword>
<feature type="region of interest" description="Disordered" evidence="4">
    <location>
        <begin position="386"/>
        <end position="409"/>
    </location>
</feature>
<dbReference type="Pfam" id="PF13857">
    <property type="entry name" value="Ank_5"/>
    <property type="match status" value="1"/>
</dbReference>
<evidence type="ECO:0000256" key="2">
    <source>
        <dbReference type="ARBA" id="ARBA00023043"/>
    </source>
</evidence>
<evidence type="ECO:0000256" key="3">
    <source>
        <dbReference type="PROSITE-ProRule" id="PRU00023"/>
    </source>
</evidence>
<dbReference type="Proteomes" id="UP000295083">
    <property type="component" value="Unassembled WGS sequence"/>
</dbReference>
<evidence type="ECO:0000313" key="6">
    <source>
        <dbReference type="Proteomes" id="UP000295083"/>
    </source>
</evidence>
<dbReference type="SUPFAM" id="SSF48403">
    <property type="entry name" value="Ankyrin repeat"/>
    <property type="match status" value="1"/>
</dbReference>
<dbReference type="AlphaFoldDB" id="A0A4R8Q7E1"/>
<evidence type="ECO:0008006" key="7">
    <source>
        <dbReference type="Google" id="ProtNLM"/>
    </source>
</evidence>
<protein>
    <recommendedName>
        <fullName evidence="7">Ankyrin repeat protein</fullName>
    </recommendedName>
</protein>
<evidence type="ECO:0000256" key="4">
    <source>
        <dbReference type="SAM" id="MobiDB-lite"/>
    </source>
</evidence>
<dbReference type="InterPro" id="IPR036770">
    <property type="entry name" value="Ankyrin_rpt-contain_sf"/>
</dbReference>
<gene>
    <name evidence="5" type="ORF">C8035_v006212</name>
</gene>
<evidence type="ECO:0000256" key="1">
    <source>
        <dbReference type="ARBA" id="ARBA00022737"/>
    </source>
</evidence>
<sequence>MSPDKPIARLESLPTEITLRIFEKLVEHEDFPQGSYAHEETVEIYNRDWPGQEALSSFNSVRDAIRLGATCRSLHDIISPAVYAHDNEFNYSSALLLSTKKGDQDGIAKALAHGADVNTHDRTSYEIHREVDELDDGLLYFTKLPIFSTPTALDWACLYGYKKVVSQLLASGADVNHRADLGYYLNQVIDDPEGSSWWEDRPLRYRHPQRVMFCVTRAEYEHITNNRRWCREELPPDPFTLGANPLFFALKGNASKKWRRKWASNSWGCSGLIWEADDETGCRLPIVKALVRAGSSLITRERGRIHALHQACLYREIEIARFLIEDLGVDPAVQDAKGKTPLHYLDESVYYRRLPPRTKEMTELFIEKGVDASLTGFPNLRRLFSPQDSSADDVEAVAPDHDDGFWPSG</sequence>
<name>A0A4R8Q7E1_9PEZI</name>
<dbReference type="PANTHER" id="PTHR24126:SF14">
    <property type="entry name" value="ANK_REP_REGION DOMAIN-CONTAINING PROTEIN"/>
    <property type="match status" value="1"/>
</dbReference>
<dbReference type="Gene3D" id="1.25.40.20">
    <property type="entry name" value="Ankyrin repeat-containing domain"/>
    <property type="match status" value="2"/>
</dbReference>
<keyword evidence="6" id="KW-1185">Reference proteome</keyword>
<evidence type="ECO:0000313" key="5">
    <source>
        <dbReference type="EMBL" id="TDZ33130.1"/>
    </source>
</evidence>
<feature type="repeat" description="ANK" evidence="3">
    <location>
        <begin position="148"/>
        <end position="180"/>
    </location>
</feature>
<keyword evidence="2 3" id="KW-0040">ANK repeat</keyword>
<accession>A0A4R8Q7E1</accession>
<dbReference type="InterPro" id="IPR002110">
    <property type="entry name" value="Ankyrin_rpt"/>
</dbReference>
<dbReference type="SMART" id="SM00248">
    <property type="entry name" value="ANK"/>
    <property type="match status" value="4"/>
</dbReference>
<comment type="caution">
    <text evidence="5">The sequence shown here is derived from an EMBL/GenBank/DDBJ whole genome shotgun (WGS) entry which is preliminary data.</text>
</comment>
<reference evidence="5 6" key="1">
    <citation type="submission" date="2018-11" db="EMBL/GenBank/DDBJ databases">
        <title>Genome sequence and assembly of Colletotrichum spinosum.</title>
        <authorList>
            <person name="Gan P."/>
            <person name="Shirasu K."/>
        </authorList>
    </citation>
    <scope>NUCLEOTIDE SEQUENCE [LARGE SCALE GENOMIC DNA]</scope>
    <source>
        <strain evidence="5 6">CBS 515.97</strain>
    </source>
</reference>
<dbReference type="PROSITE" id="PS50088">
    <property type="entry name" value="ANK_REPEAT"/>
    <property type="match status" value="1"/>
</dbReference>
<dbReference type="Pfam" id="PF00023">
    <property type="entry name" value="Ank"/>
    <property type="match status" value="1"/>
</dbReference>